<dbReference type="Proteomes" id="UP000030754">
    <property type="component" value="Unassembled WGS sequence"/>
</dbReference>
<feature type="compositionally biased region" description="Basic and acidic residues" evidence="3">
    <location>
        <begin position="149"/>
        <end position="162"/>
    </location>
</feature>
<dbReference type="PANTHER" id="PTHR11364">
    <property type="entry name" value="THIOSULFATE SULFERTANSFERASE"/>
    <property type="match status" value="1"/>
</dbReference>
<dbReference type="EMBL" id="HG722831">
    <property type="protein sequence ID" value="CDJ63576.1"/>
    <property type="molecule type" value="Genomic_DNA"/>
</dbReference>
<dbReference type="InterPro" id="IPR045078">
    <property type="entry name" value="TST/MPST-like"/>
</dbReference>
<dbReference type="InterPro" id="IPR036873">
    <property type="entry name" value="Rhodanese-like_dom_sf"/>
</dbReference>
<accession>U6MHU7</accession>
<feature type="domain" description="Rhodanese" evidence="4">
    <location>
        <begin position="63"/>
        <end position="217"/>
    </location>
</feature>
<evidence type="ECO:0000313" key="6">
    <source>
        <dbReference type="Proteomes" id="UP000030754"/>
    </source>
</evidence>
<dbReference type="SMART" id="SM00450">
    <property type="entry name" value="RHOD"/>
    <property type="match status" value="2"/>
</dbReference>
<reference evidence="5" key="2">
    <citation type="submission" date="2013-10" db="EMBL/GenBank/DDBJ databases">
        <authorList>
            <person name="Aslett M."/>
        </authorList>
    </citation>
    <scope>NUCLEOTIDE SEQUENCE [LARGE SCALE GENOMIC DNA]</scope>
    <source>
        <strain evidence="5">Houghton</strain>
    </source>
</reference>
<evidence type="ECO:0000256" key="1">
    <source>
        <dbReference type="ARBA" id="ARBA00022679"/>
    </source>
</evidence>
<feature type="region of interest" description="Disordered" evidence="3">
    <location>
        <begin position="413"/>
        <end position="435"/>
    </location>
</feature>
<evidence type="ECO:0000256" key="3">
    <source>
        <dbReference type="SAM" id="MobiDB-lite"/>
    </source>
</evidence>
<dbReference type="GO" id="GO:0004792">
    <property type="term" value="F:thiosulfate-cyanide sulfurtransferase activity"/>
    <property type="evidence" value="ECO:0007669"/>
    <property type="project" value="TreeGrafter"/>
</dbReference>
<feature type="region of interest" description="Disordered" evidence="3">
    <location>
        <begin position="140"/>
        <end position="163"/>
    </location>
</feature>
<dbReference type="OrthoDB" id="331165at2759"/>
<dbReference type="SUPFAM" id="SSF52821">
    <property type="entry name" value="Rhodanese/Cell cycle control phosphatase"/>
    <property type="match status" value="2"/>
</dbReference>
<keyword evidence="6" id="KW-1185">Reference proteome</keyword>
<keyword evidence="2" id="KW-0677">Repeat</keyword>
<dbReference type="GeneID" id="25474776"/>
<organism evidence="5 6">
    <name type="scientific">Eimeria necatrix</name>
    <dbReference type="NCBI Taxonomy" id="51315"/>
    <lineage>
        <taxon>Eukaryota</taxon>
        <taxon>Sar</taxon>
        <taxon>Alveolata</taxon>
        <taxon>Apicomplexa</taxon>
        <taxon>Conoidasida</taxon>
        <taxon>Coccidia</taxon>
        <taxon>Eucoccidiorida</taxon>
        <taxon>Eimeriorina</taxon>
        <taxon>Eimeriidae</taxon>
        <taxon>Eimeria</taxon>
    </lineage>
</organism>
<keyword evidence="1 5" id="KW-0808">Transferase</keyword>
<dbReference type="InterPro" id="IPR001763">
    <property type="entry name" value="Rhodanese-like_dom"/>
</dbReference>
<dbReference type="VEuPathDB" id="ToxoDB:ENH_00046200"/>
<dbReference type="RefSeq" id="XP_013440938.1">
    <property type="nucleotide sequence ID" value="XM_013585484.1"/>
</dbReference>
<feature type="domain" description="Rhodanese" evidence="4">
    <location>
        <begin position="300"/>
        <end position="494"/>
    </location>
</feature>
<dbReference type="PROSITE" id="PS50206">
    <property type="entry name" value="RHODANESE_3"/>
    <property type="match status" value="2"/>
</dbReference>
<dbReference type="Gene3D" id="3.40.250.10">
    <property type="entry name" value="Rhodanese-like domain"/>
    <property type="match status" value="3"/>
</dbReference>
<dbReference type="GO" id="GO:0005739">
    <property type="term" value="C:mitochondrion"/>
    <property type="evidence" value="ECO:0007669"/>
    <property type="project" value="TreeGrafter"/>
</dbReference>
<keyword evidence="5" id="KW-0670">Pyruvate</keyword>
<feature type="compositionally biased region" description="Low complexity" evidence="3">
    <location>
        <begin position="413"/>
        <end position="422"/>
    </location>
</feature>
<proteinExistence type="predicted"/>
<gene>
    <name evidence="5" type="ORF">ENH_00046200</name>
</gene>
<evidence type="ECO:0000259" key="4">
    <source>
        <dbReference type="PROSITE" id="PS50206"/>
    </source>
</evidence>
<protein>
    <submittedName>
        <fullName evidence="5">3-mercaptopyruvate sulfurtransferase, putative</fullName>
    </submittedName>
</protein>
<dbReference type="CDD" id="cd01448">
    <property type="entry name" value="TST_Repeat_1"/>
    <property type="match status" value="1"/>
</dbReference>
<name>U6MHU7_9EIME</name>
<reference evidence="5" key="1">
    <citation type="submission" date="2013-10" db="EMBL/GenBank/DDBJ databases">
        <title>Genomic analysis of the causative agents of coccidiosis in chickens.</title>
        <authorList>
            <person name="Reid A.J."/>
            <person name="Blake D."/>
            <person name="Billington K."/>
            <person name="Browne H."/>
            <person name="Dunn M."/>
            <person name="Hung S."/>
            <person name="Kawahara F."/>
            <person name="Miranda-Saavedra D."/>
            <person name="Mourier T."/>
            <person name="Nagra H."/>
            <person name="Otto T.D."/>
            <person name="Rawlings N."/>
            <person name="Sanchez A."/>
            <person name="Sanders M."/>
            <person name="Subramaniam C."/>
            <person name="Tay Y."/>
            <person name="Dear P."/>
            <person name="Doerig C."/>
            <person name="Gruber A."/>
            <person name="Parkinson J."/>
            <person name="Shirley M."/>
            <person name="Wan K.L."/>
            <person name="Berriman M."/>
            <person name="Tomley F."/>
            <person name="Pain A."/>
        </authorList>
    </citation>
    <scope>NUCLEOTIDE SEQUENCE [LARGE SCALE GENOMIC DNA]</scope>
    <source>
        <strain evidence="5">Houghton</strain>
    </source>
</reference>
<dbReference type="PANTHER" id="PTHR11364:SF27">
    <property type="entry name" value="SULFURTRANSFERASE"/>
    <property type="match status" value="1"/>
</dbReference>
<evidence type="ECO:0000313" key="5">
    <source>
        <dbReference type="EMBL" id="CDJ63576.1"/>
    </source>
</evidence>
<dbReference type="AlphaFoldDB" id="U6MHU7"/>
<evidence type="ECO:0000256" key="2">
    <source>
        <dbReference type="ARBA" id="ARBA00022737"/>
    </source>
</evidence>
<sequence length="533" mass="58282">MSAAAAAAAGNSLLLGAFRSPCESFKASRGSPPYREMSTASNSWGPQVDPLISVEELLSELSRQEQLLILDCSMTELPVFGNRCAEEEYLRGPRIPGAQFFCIDTCSDRSNPYPHMLPSRAQLRAYVIALHQQQKQQRQTVQQLQQLHDQQEKREQQEEERQVPVQQQQLPKIVLYDSVGFFSASRVYWMLLWGGLTSRVLDGGIKAWVARSLPVDTRPFSRECLLPLPETVADSASGKDTAAAAAAAASQWEGAGNGEDQDSLVVSYVDLLKLLDEAAGTTKEDSTSGKNKSESSSSSSKDSFLLVDVRTHDRFSARCGEPREGVFGGHIPTSINLPFTTLLQPHAFFPSSSCISSGPTTYLCPFGTSVRAPPFGYATLKTGTSLLFPLGPLLTSANVKGVSKQLEAFQQERQLQHQLQQEQQDEQEVPQHKRPEYPHLDFSEAKRIVCTCGSGVSSCILFCALLEVGYPVSLLSVYDGSWTEWAERRLAEAPLGGPPGAQYPTLVVPPPTQQQQEALLAVIISRGLSTKSS</sequence>